<accession>A0ABZ0SKN9</accession>
<dbReference type="Proteomes" id="UP001323798">
    <property type="component" value="Chromosome"/>
</dbReference>
<evidence type="ECO:0008006" key="3">
    <source>
        <dbReference type="Google" id="ProtNLM"/>
    </source>
</evidence>
<name>A0ABZ0SKN9_9MICO</name>
<evidence type="ECO:0000313" key="2">
    <source>
        <dbReference type="Proteomes" id="UP001323798"/>
    </source>
</evidence>
<dbReference type="RefSeq" id="WP_320941553.1">
    <property type="nucleotide sequence ID" value="NZ_BAABEU010000005.1"/>
</dbReference>
<protein>
    <recommendedName>
        <fullName evidence="3">Trm112 family protein</fullName>
    </recommendedName>
</protein>
<dbReference type="EMBL" id="CP139368">
    <property type="protein sequence ID" value="WPR88836.1"/>
    <property type="molecule type" value="Genomic_DNA"/>
</dbReference>
<keyword evidence="2" id="KW-1185">Reference proteome</keyword>
<organism evidence="1 2">
    <name type="scientific">Microbacterium rhizosphaerae</name>
    <dbReference type="NCBI Taxonomy" id="1678237"/>
    <lineage>
        <taxon>Bacteria</taxon>
        <taxon>Bacillati</taxon>
        <taxon>Actinomycetota</taxon>
        <taxon>Actinomycetes</taxon>
        <taxon>Micrococcales</taxon>
        <taxon>Microbacteriaceae</taxon>
        <taxon>Microbacterium</taxon>
    </lineage>
</organism>
<proteinExistence type="predicted"/>
<reference evidence="1 2" key="1">
    <citation type="submission" date="2023-11" db="EMBL/GenBank/DDBJ databases">
        <title>Genome sequence of Microbacterium rhizosphaerae KACC 19337.</title>
        <authorList>
            <person name="Choi H."/>
            <person name="Kim S."/>
            <person name="Kim Y."/>
            <person name="Kwon S.-W."/>
            <person name="Heo J."/>
        </authorList>
    </citation>
    <scope>NUCLEOTIDE SEQUENCE [LARGE SCALE GENOMIC DNA]</scope>
    <source>
        <strain evidence="1 2">KACC 19337</strain>
    </source>
</reference>
<sequence>MFDTPMQLGEAVHPRCPDDDTVLRDVEGGWVCVRCGREFPVVGGTGGPTALGIH</sequence>
<gene>
    <name evidence="1" type="ORF">SM116_13820</name>
</gene>
<evidence type="ECO:0000313" key="1">
    <source>
        <dbReference type="EMBL" id="WPR88836.1"/>
    </source>
</evidence>